<feature type="transmembrane region" description="Helical" evidence="8">
    <location>
        <begin position="56"/>
        <end position="80"/>
    </location>
</feature>
<dbReference type="Pfam" id="PF00909">
    <property type="entry name" value="Ammonium_transp"/>
    <property type="match status" value="1"/>
</dbReference>
<protein>
    <recommendedName>
        <fullName evidence="8">Ammonium transporter</fullName>
    </recommendedName>
</protein>
<organism evidence="10 13">
    <name type="scientific">Sulfolobus acidocaldarius</name>
    <dbReference type="NCBI Taxonomy" id="2285"/>
    <lineage>
        <taxon>Archaea</taxon>
        <taxon>Thermoproteota</taxon>
        <taxon>Thermoprotei</taxon>
        <taxon>Sulfolobales</taxon>
        <taxon>Sulfolobaceae</taxon>
        <taxon>Sulfolobus</taxon>
    </lineage>
</organism>
<proteinExistence type="inferred from homology"/>
<name>A0A0U3GKJ4_9CREN</name>
<sequence>MNRRGSYLQKILLLTILLFIFFSISVSADTTNTIPPNLQSYPSSSVPSWLDTGSNAWMLIAATLVGLQSIPGVALFYAGLTKKKYTVNTMFLIFYAFAAVLLVWIIAGFNFGFGYPSLLSIKGLGILGYPVPAWQGLYMAEQAVYGPSGTPLNIPMSTYIIFQFVFAAITPILLVGSVIERINYKAWMIFVPVWSLLVYSPLAYWLFAGGWLNQLGAVDFSGGYVIHLNAGIGALAAALAVGPRLAEERKLEPHNLSLILIGTGLIWLGWNGFNGGDPGGATIDAAIAVLNTDLAAAISAITWIIMDMKFFKKPTLVGAATGAITGLVAITPAAGYIDAWGSIIIGIASGSLPWLSLYKLEPKLRVDDTLGVFSSHGIAGLVGGLLTGVLADPSVSQYILPGLTGALYGNLYQLGIQAFAALIVTIYTFFVTYGLLKLIGLFVPLRASEAELKVGDYLMHGEVAYSDLLPNQAKEDKKELVVEQKPESKNENK</sequence>
<dbReference type="Proteomes" id="UP000060043">
    <property type="component" value="Chromosome"/>
</dbReference>
<keyword evidence="3 8" id="KW-0813">Transport</keyword>
<keyword evidence="7 8" id="KW-0924">Ammonia transport</keyword>
<feature type="transmembrane region" description="Helical" evidence="8">
    <location>
        <begin position="186"/>
        <end position="212"/>
    </location>
</feature>
<dbReference type="OrthoDB" id="10960at2157"/>
<feature type="transmembrane region" description="Helical" evidence="8">
    <location>
        <begin position="316"/>
        <end position="334"/>
    </location>
</feature>
<dbReference type="GO" id="GO:0008519">
    <property type="term" value="F:ammonium channel activity"/>
    <property type="evidence" value="ECO:0007669"/>
    <property type="project" value="InterPro"/>
</dbReference>
<dbReference type="InterPro" id="IPR024041">
    <property type="entry name" value="NH4_transpt_AmtB-like_dom"/>
</dbReference>
<dbReference type="PANTHER" id="PTHR43029">
    <property type="entry name" value="AMMONIUM TRANSPORTER MEP2"/>
    <property type="match status" value="1"/>
</dbReference>
<dbReference type="InterPro" id="IPR002229">
    <property type="entry name" value="RhesusRHD"/>
</dbReference>
<feature type="transmembrane region" description="Helical" evidence="8">
    <location>
        <begin position="370"/>
        <end position="391"/>
    </location>
</feature>
<comment type="subcellular location">
    <subcellularLocation>
        <location evidence="8">Cell membrane</location>
        <topology evidence="8">Multi-pass membrane protein</topology>
    </subcellularLocation>
    <subcellularLocation>
        <location evidence="1">Membrane</location>
        <topology evidence="1">Multi-pass membrane protein</topology>
    </subcellularLocation>
</comment>
<dbReference type="RefSeq" id="WP_048202287.1">
    <property type="nucleotide sequence ID" value="NZ_BHWZ01000001.1"/>
</dbReference>
<reference evidence="12 13" key="1">
    <citation type="submission" date="2015-12" db="EMBL/GenBank/DDBJ databases">
        <title>A stable core within a dynamic pangenome in Sulfolobus acidocaldarius.</title>
        <authorList>
            <person name="Anderson R."/>
            <person name="Kouris A."/>
            <person name="Seward C."/>
            <person name="Campbell K."/>
            <person name="Whitaker R."/>
        </authorList>
    </citation>
    <scope>NUCLEOTIDE SEQUENCE [LARGE SCALE GENOMIC DNA]</scope>
    <source>
        <strain evidence="10 13">GG12-C01-09</strain>
        <strain evidence="11 12">NG05B_CO5_07</strain>
    </source>
</reference>
<dbReference type="Gene3D" id="1.10.3430.10">
    <property type="entry name" value="Ammonium transporter AmtB like domains"/>
    <property type="match status" value="1"/>
</dbReference>
<feature type="transmembrane region" description="Helical" evidence="8">
    <location>
        <begin position="411"/>
        <end position="436"/>
    </location>
</feature>
<accession>A0A0U3GKJ4</accession>
<evidence type="ECO:0000256" key="2">
    <source>
        <dbReference type="ARBA" id="ARBA00005887"/>
    </source>
</evidence>
<evidence type="ECO:0000256" key="8">
    <source>
        <dbReference type="RuleBase" id="RU362002"/>
    </source>
</evidence>
<dbReference type="InterPro" id="IPR018047">
    <property type="entry name" value="Ammonium_transpt_CS"/>
</dbReference>
<keyword evidence="6 8" id="KW-0472">Membrane</keyword>
<dbReference type="InterPro" id="IPR001905">
    <property type="entry name" value="Ammonium_transpt"/>
</dbReference>
<dbReference type="STRING" id="1435377.SUSAZ_04025"/>
<dbReference type="PRINTS" id="PR00342">
    <property type="entry name" value="RHESUSRHD"/>
</dbReference>
<keyword evidence="4 8" id="KW-0812">Transmembrane</keyword>
<feature type="transmembrane region" description="Helical" evidence="8">
    <location>
        <begin position="285"/>
        <end position="304"/>
    </location>
</feature>
<dbReference type="NCBIfam" id="TIGR00836">
    <property type="entry name" value="amt"/>
    <property type="match status" value="1"/>
</dbReference>
<evidence type="ECO:0000256" key="1">
    <source>
        <dbReference type="ARBA" id="ARBA00004141"/>
    </source>
</evidence>
<dbReference type="GO" id="GO:0005886">
    <property type="term" value="C:plasma membrane"/>
    <property type="evidence" value="ECO:0007669"/>
    <property type="project" value="UniProtKB-SubCell"/>
</dbReference>
<feature type="transmembrane region" description="Helical" evidence="8">
    <location>
        <begin position="254"/>
        <end position="273"/>
    </location>
</feature>
<keyword evidence="5 8" id="KW-1133">Transmembrane helix</keyword>
<dbReference type="GeneID" id="14551396"/>
<dbReference type="AlphaFoldDB" id="A0A0U3GKJ4"/>
<gene>
    <name evidence="10" type="ORF">ATY89_02015</name>
    <name evidence="11" type="ORF">ATZ20_05050</name>
</gene>
<feature type="transmembrane region" description="Helical" evidence="8">
    <location>
        <begin position="224"/>
        <end position="242"/>
    </location>
</feature>
<evidence type="ECO:0000256" key="3">
    <source>
        <dbReference type="ARBA" id="ARBA00022448"/>
    </source>
</evidence>
<feature type="domain" description="Ammonium transporter AmtB-like" evidence="9">
    <location>
        <begin position="56"/>
        <end position="465"/>
    </location>
</feature>
<dbReference type="EMBL" id="CP013695">
    <property type="protein sequence ID" value="ALU31578.1"/>
    <property type="molecule type" value="Genomic_DNA"/>
</dbReference>
<dbReference type="EMBL" id="CP013694">
    <property type="protein sequence ID" value="ALU28856.1"/>
    <property type="molecule type" value="Genomic_DNA"/>
</dbReference>
<dbReference type="SUPFAM" id="SSF111352">
    <property type="entry name" value="Ammonium transporter"/>
    <property type="match status" value="1"/>
</dbReference>
<evidence type="ECO:0000256" key="5">
    <source>
        <dbReference type="ARBA" id="ARBA00022989"/>
    </source>
</evidence>
<evidence type="ECO:0000256" key="4">
    <source>
        <dbReference type="ARBA" id="ARBA00022692"/>
    </source>
</evidence>
<feature type="transmembrane region" description="Helical" evidence="8">
    <location>
        <begin position="159"/>
        <end position="179"/>
    </location>
</feature>
<dbReference type="PANTHER" id="PTHR43029:SF10">
    <property type="entry name" value="AMMONIUM TRANSPORTER MEP2"/>
    <property type="match status" value="1"/>
</dbReference>
<evidence type="ECO:0000256" key="7">
    <source>
        <dbReference type="ARBA" id="ARBA00023177"/>
    </source>
</evidence>
<feature type="transmembrane region" description="Helical" evidence="8">
    <location>
        <begin position="340"/>
        <end position="358"/>
    </location>
</feature>
<dbReference type="PROSITE" id="PS01219">
    <property type="entry name" value="AMMONIUM_TRANSP"/>
    <property type="match status" value="1"/>
</dbReference>
<dbReference type="Proteomes" id="UP000065473">
    <property type="component" value="Chromosome"/>
</dbReference>
<comment type="similarity">
    <text evidence="2 8">Belongs to the ammonia transporter channel (TC 1.A.11.2) family.</text>
</comment>
<feature type="transmembrane region" description="Helical" evidence="8">
    <location>
        <begin position="92"/>
        <end position="113"/>
    </location>
</feature>
<evidence type="ECO:0000256" key="6">
    <source>
        <dbReference type="ARBA" id="ARBA00023136"/>
    </source>
</evidence>
<dbReference type="InterPro" id="IPR029020">
    <property type="entry name" value="Ammonium/urea_transptr"/>
</dbReference>
<evidence type="ECO:0000313" key="10">
    <source>
        <dbReference type="EMBL" id="ALU28856.1"/>
    </source>
</evidence>
<evidence type="ECO:0000313" key="13">
    <source>
        <dbReference type="Proteomes" id="UP000065473"/>
    </source>
</evidence>
<evidence type="ECO:0000313" key="12">
    <source>
        <dbReference type="Proteomes" id="UP000060043"/>
    </source>
</evidence>
<dbReference type="PaxDb" id="1435377-SUSAZ_04025"/>
<evidence type="ECO:0000313" key="11">
    <source>
        <dbReference type="EMBL" id="ALU31578.1"/>
    </source>
</evidence>
<evidence type="ECO:0000259" key="9">
    <source>
        <dbReference type="Pfam" id="PF00909"/>
    </source>
</evidence>